<dbReference type="NCBIfam" id="NF047422">
    <property type="entry name" value="YfmF_fam"/>
    <property type="match status" value="1"/>
</dbReference>
<evidence type="ECO:0000313" key="4">
    <source>
        <dbReference type="Proteomes" id="UP000319280"/>
    </source>
</evidence>
<reference evidence="3 4" key="1">
    <citation type="submission" date="2019-07" db="EMBL/GenBank/DDBJ databases">
        <title>Genomic analysis of Lentibacillus sp. NKC851-2.</title>
        <authorList>
            <person name="Oh Y.J."/>
        </authorList>
    </citation>
    <scope>NUCLEOTIDE SEQUENCE [LARGE SCALE GENOMIC DNA]</scope>
    <source>
        <strain evidence="3 4">NKC851-2</strain>
    </source>
</reference>
<comment type="caution">
    <text evidence="3">The sequence shown here is derived from an EMBL/GenBank/DDBJ whole genome shotgun (WGS) entry which is preliminary data.</text>
</comment>
<evidence type="ECO:0000256" key="1">
    <source>
        <dbReference type="SAM" id="MobiDB-lite"/>
    </source>
</evidence>
<dbReference type="Pfam" id="PF05193">
    <property type="entry name" value="Peptidase_M16_C"/>
    <property type="match status" value="1"/>
</dbReference>
<dbReference type="InterPro" id="IPR007863">
    <property type="entry name" value="Peptidase_M16_C"/>
</dbReference>
<dbReference type="EMBL" id="VJMZ01000001">
    <property type="protein sequence ID" value="TRM12454.1"/>
    <property type="molecule type" value="Genomic_DNA"/>
</dbReference>
<proteinExistence type="predicted"/>
<dbReference type="Gene3D" id="3.30.830.10">
    <property type="entry name" value="Metalloenzyme, LuxS/M16 peptidase-like"/>
    <property type="match status" value="2"/>
</dbReference>
<keyword evidence="4" id="KW-1185">Reference proteome</keyword>
<organism evidence="3 4">
    <name type="scientific">Lentibacillus cibarius</name>
    <dbReference type="NCBI Taxonomy" id="2583219"/>
    <lineage>
        <taxon>Bacteria</taxon>
        <taxon>Bacillati</taxon>
        <taxon>Bacillota</taxon>
        <taxon>Bacilli</taxon>
        <taxon>Bacillales</taxon>
        <taxon>Bacillaceae</taxon>
        <taxon>Lentibacillus</taxon>
    </lineage>
</organism>
<dbReference type="AlphaFoldDB" id="A0A549YKQ6"/>
<sequence length="431" mass="48715">MTEKLETVIPGNGVHIHLVPGRKFKTVSITAKFRAPLSRDTITKRALLPYVLQQGTLTYPDRSAMQAKLDALYGAVLSVDSSKKGNNHIITIRLETANQKFISDEASIMDEAVNLLKEVIFHPISENEAFLPSVVDREKSTLQQKMNSIVDDKMRYANMRLIDKMCSNERYGLHIQGYEDDLKSITAENLYAYYQSVLKTDQLDIYVSGDFESDVMEEKIKSEFERECDWDSKEAMAEPNSEKQSDGPNEMMETQEIQQAKLHFGYRTHITYADNDYAALHVFNGLFGGFPSSKLFINVREKNSLAYYAASKFESHKGLLFVFSGIAPEDYGQAREIIEKQLEAMKNGDFTEEEMANTKALIINQLLETMDDSRGLIELLYQQVVADTEWSPLDLIEGIKHVSKKDVVNAANKCDLDTIYLLTSKGGASSE</sequence>
<dbReference type="PANTHER" id="PTHR11851">
    <property type="entry name" value="METALLOPROTEASE"/>
    <property type="match status" value="1"/>
</dbReference>
<protein>
    <submittedName>
        <fullName evidence="3">Insulinase family protein</fullName>
    </submittedName>
</protein>
<dbReference type="InterPro" id="IPR050361">
    <property type="entry name" value="MPP/UQCRC_Complex"/>
</dbReference>
<evidence type="ECO:0000313" key="3">
    <source>
        <dbReference type="EMBL" id="TRM12454.1"/>
    </source>
</evidence>
<name>A0A549YKQ6_9BACI</name>
<dbReference type="SUPFAM" id="SSF63411">
    <property type="entry name" value="LuxS/MPP-like metallohydrolase"/>
    <property type="match status" value="2"/>
</dbReference>
<gene>
    <name evidence="3" type="ORF">FH966_12535</name>
</gene>
<dbReference type="RefSeq" id="WP_142791433.1">
    <property type="nucleotide sequence ID" value="NZ_VJMZ01000001.1"/>
</dbReference>
<feature type="compositionally biased region" description="Basic and acidic residues" evidence="1">
    <location>
        <begin position="231"/>
        <end position="245"/>
    </location>
</feature>
<dbReference type="Proteomes" id="UP000319280">
    <property type="component" value="Unassembled WGS sequence"/>
</dbReference>
<feature type="region of interest" description="Disordered" evidence="1">
    <location>
        <begin position="231"/>
        <end position="250"/>
    </location>
</feature>
<dbReference type="GO" id="GO:0046872">
    <property type="term" value="F:metal ion binding"/>
    <property type="evidence" value="ECO:0007669"/>
    <property type="project" value="InterPro"/>
</dbReference>
<feature type="domain" description="Peptidase M16 C-terminal" evidence="2">
    <location>
        <begin position="184"/>
        <end position="360"/>
    </location>
</feature>
<evidence type="ECO:0000259" key="2">
    <source>
        <dbReference type="Pfam" id="PF05193"/>
    </source>
</evidence>
<dbReference type="PANTHER" id="PTHR11851:SF186">
    <property type="entry name" value="INACTIVE METALLOPROTEASE YMFF-RELATED"/>
    <property type="match status" value="1"/>
</dbReference>
<accession>A0A549YKQ6</accession>
<dbReference type="InterPro" id="IPR011249">
    <property type="entry name" value="Metalloenz_LuxS/M16"/>
</dbReference>